<dbReference type="FunFam" id="3.40.640.10:FF:000004">
    <property type="entry name" value="Acetylornithine aminotransferase"/>
    <property type="match status" value="1"/>
</dbReference>
<comment type="cofactor">
    <cofactor evidence="1">
        <name>pyridoxal 5'-phosphate</name>
        <dbReference type="ChEBI" id="CHEBI:597326"/>
    </cofactor>
</comment>
<organism evidence="7">
    <name type="scientific">Pseudomonas sessilinigenes</name>
    <dbReference type="NCBI Taxonomy" id="658629"/>
    <lineage>
        <taxon>Bacteria</taxon>
        <taxon>Pseudomonadati</taxon>
        <taxon>Pseudomonadota</taxon>
        <taxon>Gammaproteobacteria</taxon>
        <taxon>Pseudomonadales</taxon>
        <taxon>Pseudomonadaceae</taxon>
        <taxon>Pseudomonas</taxon>
    </lineage>
</organism>
<dbReference type="GO" id="GO:0008483">
    <property type="term" value="F:transaminase activity"/>
    <property type="evidence" value="ECO:0007669"/>
    <property type="project" value="UniProtKB-KW"/>
</dbReference>
<dbReference type="InterPro" id="IPR004637">
    <property type="entry name" value="Dat"/>
</dbReference>
<dbReference type="GO" id="GO:0030170">
    <property type="term" value="F:pyridoxal phosphate binding"/>
    <property type="evidence" value="ECO:0007669"/>
    <property type="project" value="InterPro"/>
</dbReference>
<evidence type="ECO:0000256" key="4">
    <source>
        <dbReference type="ARBA" id="ARBA00022679"/>
    </source>
</evidence>
<dbReference type="InterPro" id="IPR049704">
    <property type="entry name" value="Aminotrans_3_PPA_site"/>
</dbReference>
<keyword evidence="3 7" id="KW-0032">Aminotransferase</keyword>
<keyword evidence="5 6" id="KW-0663">Pyridoxal phosphate</keyword>
<dbReference type="Pfam" id="PF00202">
    <property type="entry name" value="Aminotran_3"/>
    <property type="match status" value="1"/>
</dbReference>
<dbReference type="PROSITE" id="PS00600">
    <property type="entry name" value="AA_TRANSFER_CLASS_3"/>
    <property type="match status" value="1"/>
</dbReference>
<keyword evidence="4 7" id="KW-0808">Transferase</keyword>
<dbReference type="SUPFAM" id="SSF53383">
    <property type="entry name" value="PLP-dependent transferases"/>
    <property type="match status" value="1"/>
</dbReference>
<dbReference type="NCBIfam" id="TIGR00709">
    <property type="entry name" value="dat"/>
    <property type="match status" value="1"/>
</dbReference>
<evidence type="ECO:0000256" key="6">
    <source>
        <dbReference type="RuleBase" id="RU003560"/>
    </source>
</evidence>
<evidence type="ECO:0000256" key="1">
    <source>
        <dbReference type="ARBA" id="ARBA00001933"/>
    </source>
</evidence>
<dbReference type="InterPro" id="IPR005814">
    <property type="entry name" value="Aminotrans_3"/>
</dbReference>
<accession>I0CEU3</accession>
<evidence type="ECO:0000256" key="3">
    <source>
        <dbReference type="ARBA" id="ARBA00022576"/>
    </source>
</evidence>
<evidence type="ECO:0000256" key="5">
    <source>
        <dbReference type="ARBA" id="ARBA00022898"/>
    </source>
</evidence>
<proteinExistence type="inferred from homology"/>
<dbReference type="PANTHER" id="PTHR43552">
    <property type="entry name" value="DIAMINOBUTYRATE--2-OXOGLUTARATE AMINOTRANSFERASE"/>
    <property type="match status" value="1"/>
</dbReference>
<dbReference type="AlphaFoldDB" id="I0CEU3"/>
<dbReference type="InterPro" id="IPR015422">
    <property type="entry name" value="PyrdxlP-dep_Trfase_small"/>
</dbReference>
<dbReference type="Gene3D" id="3.90.1150.10">
    <property type="entry name" value="Aspartate Aminotransferase, domain 1"/>
    <property type="match status" value="1"/>
</dbReference>
<evidence type="ECO:0000256" key="2">
    <source>
        <dbReference type="ARBA" id="ARBA00008954"/>
    </source>
</evidence>
<dbReference type="Gene3D" id="3.40.640.10">
    <property type="entry name" value="Type I PLP-dependent aspartate aminotransferase-like (Major domain)"/>
    <property type="match status" value="1"/>
</dbReference>
<comment type="similarity">
    <text evidence="2 6">Belongs to the class-III pyridoxal-phosphate-dependent aminotransferase family.</text>
</comment>
<dbReference type="PIRSF" id="PIRSF000521">
    <property type="entry name" value="Transaminase_4ab_Lys_Orn"/>
    <property type="match status" value="1"/>
</dbReference>
<protein>
    <submittedName>
        <fullName evidence="7">Diaminobutyrate-2-oxoglutarate aminotransferase</fullName>
    </submittedName>
</protein>
<reference evidence="7" key="1">
    <citation type="journal article" date="2014" name="Environ. Microbiol.">
        <title>To settle or to move? The interplay between two classes of cyclic lipopeptides in the biocontrol strain Pseudomonas?CMR12a.</title>
        <authorList>
            <person name="D'aes J."/>
            <person name="Kieu N.P."/>
            <person name="Leclere V."/>
            <person name="Tokarski C."/>
            <person name="Olorunleke F.E."/>
            <person name="De Maeyer K."/>
            <person name="Jacques P."/>
            <person name="Hofte M."/>
            <person name="Ongena M."/>
        </authorList>
    </citation>
    <scope>NUCLEOTIDE SEQUENCE</scope>
    <source>
        <strain evidence="7">CMR12a</strain>
    </source>
</reference>
<dbReference type="PANTHER" id="PTHR43552:SF1">
    <property type="entry name" value="DIAMINOBUTYRATE--2-OXOGLUTARATE AMINOTRANSFERASE"/>
    <property type="match status" value="1"/>
</dbReference>
<name>I0CEU3_9PSED</name>
<dbReference type="InterPro" id="IPR015421">
    <property type="entry name" value="PyrdxlP-dep_Trfase_major"/>
</dbReference>
<dbReference type="CDD" id="cd00610">
    <property type="entry name" value="OAT_like"/>
    <property type="match status" value="1"/>
</dbReference>
<dbReference type="EMBL" id="JQ309920">
    <property type="protein sequence ID" value="AFH75325.1"/>
    <property type="molecule type" value="Genomic_DNA"/>
</dbReference>
<dbReference type="InterPro" id="IPR015424">
    <property type="entry name" value="PyrdxlP-dep_Trfase"/>
</dbReference>
<sequence length="461" mass="49189">MFHQLSSAAFAAADECMTMEELSYLKKVESNARTYAANFQRLFVSGNGVWLRDAQGKEYLDCLANAGTLALGHNPPEVKDAVLDFLGSDQLQQALDLSTPAKHAFVQELFSQLPAGMRDTSKILFCGPSGSDAVEAAIKLARHYTKRAALMAFHGGYHGMTAGALSAMGNLNPKGIPSVTAQNTHFLPFPYRFRCPFGTDGEQTDQLSLEYIRTVLSDPEGGVTRPAAVLVEVVQGEGGCIPASNAWLRGLREITHELGIVLIIDEVQTGLGRTGSTFAIEHAGIVPDILVLSKAIGGGYPLSVIVYAEHLDTWGPGMHAGTFRGNQIAMVAGRATMRHIRQVGLVEHAAARGAQLLAGLQDIALRHDAIADVRGRGLMIGVEVTKPRTESRTGLGDGTLAKAIKLNCFDNGLVIETGGRHGSVLRFLPALTITEAQVGSVLDRFEDAISSATAHRLQVVG</sequence>
<evidence type="ECO:0000313" key="7">
    <source>
        <dbReference type="EMBL" id="AFH75325.1"/>
    </source>
</evidence>